<accession>A0A1I7MWY3</accession>
<dbReference type="OrthoDB" id="9796586at2"/>
<dbReference type="EMBL" id="FPCH01000001">
    <property type="protein sequence ID" value="SFV26884.1"/>
    <property type="molecule type" value="Genomic_DNA"/>
</dbReference>
<evidence type="ECO:0000313" key="4">
    <source>
        <dbReference type="EMBL" id="SFV26884.1"/>
    </source>
</evidence>
<evidence type="ECO:0000313" key="5">
    <source>
        <dbReference type="Proteomes" id="UP000199423"/>
    </source>
</evidence>
<feature type="chain" id="PRO_5011625332" evidence="2">
    <location>
        <begin position="22"/>
        <end position="286"/>
    </location>
</feature>
<proteinExistence type="predicted"/>
<dbReference type="STRING" id="51670.SAMN04488557_0621"/>
<feature type="domain" description="Solute-binding protein family 3/N-terminal" evidence="3">
    <location>
        <begin position="56"/>
        <end position="284"/>
    </location>
</feature>
<dbReference type="CDD" id="cd01001">
    <property type="entry name" value="PBP2_HisJ_LAO_like"/>
    <property type="match status" value="1"/>
</dbReference>
<dbReference type="Pfam" id="PF00497">
    <property type="entry name" value="SBP_bac_3"/>
    <property type="match status" value="1"/>
</dbReference>
<feature type="signal peptide" evidence="2">
    <location>
        <begin position="1"/>
        <end position="21"/>
    </location>
</feature>
<dbReference type="Proteomes" id="UP000199423">
    <property type="component" value="Unassembled WGS sequence"/>
</dbReference>
<dbReference type="AlphaFoldDB" id="A0A1I7MWY3"/>
<gene>
    <name evidence="4" type="ORF">SAMN04488557_0621</name>
</gene>
<dbReference type="SUPFAM" id="SSF53850">
    <property type="entry name" value="Periplasmic binding protein-like II"/>
    <property type="match status" value="1"/>
</dbReference>
<protein>
    <submittedName>
        <fullName evidence="4">Amino acid ABC transporter substrate-binding protein, PAAT family</fullName>
    </submittedName>
</protein>
<name>A0A1I7MWY3_9HYPH</name>
<dbReference type="InterPro" id="IPR001638">
    <property type="entry name" value="Solute-binding_3/MltF_N"/>
</dbReference>
<keyword evidence="5" id="KW-1185">Reference proteome</keyword>
<evidence type="ECO:0000256" key="1">
    <source>
        <dbReference type="ARBA" id="ARBA00022729"/>
    </source>
</evidence>
<reference evidence="5" key="1">
    <citation type="submission" date="2016-10" db="EMBL/GenBank/DDBJ databases">
        <authorList>
            <person name="Varghese N."/>
            <person name="Submissions S."/>
        </authorList>
    </citation>
    <scope>NUCLEOTIDE SEQUENCE [LARGE SCALE GENOMIC DNA]</scope>
    <source>
        <strain evidence="5">DSM 1565</strain>
    </source>
</reference>
<organism evidence="4 5">
    <name type="scientific">Hyphomicrobium facile</name>
    <dbReference type="NCBI Taxonomy" id="51670"/>
    <lineage>
        <taxon>Bacteria</taxon>
        <taxon>Pseudomonadati</taxon>
        <taxon>Pseudomonadota</taxon>
        <taxon>Alphaproteobacteria</taxon>
        <taxon>Hyphomicrobiales</taxon>
        <taxon>Hyphomicrobiaceae</taxon>
        <taxon>Hyphomicrobium</taxon>
    </lineage>
</organism>
<dbReference type="SMART" id="SM00062">
    <property type="entry name" value="PBPb"/>
    <property type="match status" value="1"/>
</dbReference>
<dbReference type="PANTHER" id="PTHR35936">
    <property type="entry name" value="MEMBRANE-BOUND LYTIC MUREIN TRANSGLYCOSYLASE F"/>
    <property type="match status" value="1"/>
</dbReference>
<dbReference type="Gene3D" id="3.40.190.10">
    <property type="entry name" value="Periplasmic binding protein-like II"/>
    <property type="match status" value="2"/>
</dbReference>
<sequence>MKMHRRVQNALLAFTAFVTLALGSAVSAFSENAGPIRVAAAATETATDTAPTRRVVIRFLTDSDFPPFNFYDEDGVLVGFNVDLARAICLELGTSCDIKARPWEVLFAGLKKGEADAVIAAHKVTGAALKDVDFTDRYFHTPGRFAGRKEQPQVEMTPSGLDGKRIAVARGTAHEAFLKAFFRDSPLAIYENADLAREALAAGKADFIFDDGISLAFWLNGTLSRQCCEMRGGPFLEPKFFGDGIAIAVPKTDPGIRLLLNKALERVRASGRFEELVQRYFPVRIY</sequence>
<evidence type="ECO:0000259" key="3">
    <source>
        <dbReference type="SMART" id="SM00062"/>
    </source>
</evidence>
<keyword evidence="1 2" id="KW-0732">Signal</keyword>
<dbReference type="PANTHER" id="PTHR35936:SF35">
    <property type="entry name" value="L-CYSTINE-BINDING PROTEIN TCYJ"/>
    <property type="match status" value="1"/>
</dbReference>
<evidence type="ECO:0000256" key="2">
    <source>
        <dbReference type="SAM" id="SignalP"/>
    </source>
</evidence>